<comment type="caution">
    <text evidence="6">The sequence shown here is derived from an EMBL/GenBank/DDBJ whole genome shotgun (WGS) entry which is preliminary data.</text>
</comment>
<protein>
    <submittedName>
        <fullName evidence="6">Restriction endonuclease subunit S</fullName>
        <ecNumber evidence="6">3.1.21.-</ecNumber>
    </submittedName>
</protein>
<dbReference type="Gene3D" id="1.10.287.1120">
    <property type="entry name" value="Bipartite methylase S protein"/>
    <property type="match status" value="1"/>
</dbReference>
<dbReference type="InterPro" id="IPR052021">
    <property type="entry name" value="Type-I_RS_S_subunit"/>
</dbReference>
<evidence type="ECO:0000256" key="3">
    <source>
        <dbReference type="ARBA" id="ARBA00023125"/>
    </source>
</evidence>
<accession>A0ABT4ZXW5</accession>
<keyword evidence="7" id="KW-1185">Reference proteome</keyword>
<organism evidence="6 7">
    <name type="scientific">Sphaerospermopsis kisseleviana CS-549</name>
    <dbReference type="NCBI Taxonomy" id="3021783"/>
    <lineage>
        <taxon>Bacteria</taxon>
        <taxon>Bacillati</taxon>
        <taxon>Cyanobacteriota</taxon>
        <taxon>Cyanophyceae</taxon>
        <taxon>Nostocales</taxon>
        <taxon>Aphanizomenonaceae</taxon>
        <taxon>Sphaerospermopsis</taxon>
        <taxon>Sphaerospermopsis kisseleviana</taxon>
    </lineage>
</organism>
<proteinExistence type="inferred from homology"/>
<dbReference type="PANTHER" id="PTHR30408:SF12">
    <property type="entry name" value="TYPE I RESTRICTION ENZYME MJAVIII SPECIFICITY SUBUNIT"/>
    <property type="match status" value="1"/>
</dbReference>
<reference evidence="6 7" key="1">
    <citation type="submission" date="2023-01" db="EMBL/GenBank/DDBJ databases">
        <title>Genomes from the Australian National Cyanobacteria Reference Collection.</title>
        <authorList>
            <person name="Willis A."/>
            <person name="Lee E.M.F."/>
        </authorList>
    </citation>
    <scope>NUCLEOTIDE SEQUENCE [LARGE SCALE GENOMIC DNA]</scope>
    <source>
        <strain evidence="6 7">CS-549</strain>
    </source>
</reference>
<name>A0ABT4ZXW5_9CYAN</name>
<evidence type="ECO:0000313" key="6">
    <source>
        <dbReference type="EMBL" id="MDB9443512.1"/>
    </source>
</evidence>
<dbReference type="GO" id="GO:0016787">
    <property type="term" value="F:hydrolase activity"/>
    <property type="evidence" value="ECO:0007669"/>
    <property type="project" value="UniProtKB-KW"/>
</dbReference>
<evidence type="ECO:0000256" key="1">
    <source>
        <dbReference type="ARBA" id="ARBA00010923"/>
    </source>
</evidence>
<feature type="domain" description="Type I restriction modification DNA specificity" evidence="5">
    <location>
        <begin position="221"/>
        <end position="369"/>
    </location>
</feature>
<keyword evidence="2" id="KW-0680">Restriction system</keyword>
<dbReference type="InterPro" id="IPR000055">
    <property type="entry name" value="Restrct_endonuc_typeI_TRD"/>
</dbReference>
<evidence type="ECO:0000256" key="2">
    <source>
        <dbReference type="ARBA" id="ARBA00022747"/>
    </source>
</evidence>
<dbReference type="RefSeq" id="WP_096572679.1">
    <property type="nucleotide sequence ID" value="NZ_JAQMTI010000253.1"/>
</dbReference>
<dbReference type="InterPro" id="IPR044946">
    <property type="entry name" value="Restrct_endonuc_typeI_TRD_sf"/>
</dbReference>
<dbReference type="Pfam" id="PF01420">
    <property type="entry name" value="Methylase_S"/>
    <property type="match status" value="2"/>
</dbReference>
<dbReference type="CDD" id="cd17288">
    <property type="entry name" value="RMtype1_S_LlaAI06ORF1089P_TRD1-CR1_like"/>
    <property type="match status" value="1"/>
</dbReference>
<dbReference type="PANTHER" id="PTHR30408">
    <property type="entry name" value="TYPE-1 RESTRICTION ENZYME ECOKI SPECIFICITY PROTEIN"/>
    <property type="match status" value="1"/>
</dbReference>
<keyword evidence="4" id="KW-0175">Coiled coil</keyword>
<keyword evidence="6" id="KW-0378">Hydrolase</keyword>
<keyword evidence="6" id="KW-0540">Nuclease</keyword>
<keyword evidence="3" id="KW-0238">DNA-binding</keyword>
<sequence length="394" mass="44606">MSIPDGFKVSEVGVIPEDWDVKRLGDIADVKTGPFGSSLHEKDYVDDGTPIITVEHLSDKGVVHKNLPMVSDYDKNRLSSYILKTGDIVFSRVGSVDRNSLIRNLEDGWLFSSRLLRIRINNKNIAPAYLSYHFLQESTKQRIRSVAVGQTMASLNTAILKGIEITLPPLAEQKAIAQSLSDVDNLITAIDKLITKKRNIKQGTMQELLTGKKRLPGFTGEWEVKKLGDILKVRHGKSQHDVVNENGEFPILATSGEIGKANTYLYNKPSVLIGRKGTIDIPQYMDTPFWTIDTLFYTEIFNNTVPKFVFYRFHLISWYSYNEASGVPSLSAKTIENIEINYPKSFEEQKAIAKILTEMDEEIEALEKKREKYKNIKQGMMQELLTGKTRIIDN</sequence>
<feature type="coiled-coil region" evidence="4">
    <location>
        <begin position="349"/>
        <end position="383"/>
    </location>
</feature>
<comment type="similarity">
    <text evidence="1">Belongs to the type-I restriction system S methylase family.</text>
</comment>
<dbReference type="EMBL" id="JAQMTI010000253">
    <property type="protein sequence ID" value="MDB9443512.1"/>
    <property type="molecule type" value="Genomic_DNA"/>
</dbReference>
<dbReference type="Gene3D" id="3.90.220.20">
    <property type="entry name" value="DNA methylase specificity domains"/>
    <property type="match status" value="2"/>
</dbReference>
<dbReference type="Proteomes" id="UP001211711">
    <property type="component" value="Unassembled WGS sequence"/>
</dbReference>
<evidence type="ECO:0000256" key="4">
    <source>
        <dbReference type="SAM" id="Coils"/>
    </source>
</evidence>
<feature type="domain" description="Type I restriction modification DNA specificity" evidence="5">
    <location>
        <begin position="16"/>
        <end position="192"/>
    </location>
</feature>
<evidence type="ECO:0000259" key="5">
    <source>
        <dbReference type="Pfam" id="PF01420"/>
    </source>
</evidence>
<evidence type="ECO:0000313" key="7">
    <source>
        <dbReference type="Proteomes" id="UP001211711"/>
    </source>
</evidence>
<dbReference type="SUPFAM" id="SSF116734">
    <property type="entry name" value="DNA methylase specificity domain"/>
    <property type="match status" value="2"/>
</dbReference>
<keyword evidence="6" id="KW-0255">Endonuclease</keyword>
<gene>
    <name evidence="6" type="ORF">PN497_19430</name>
</gene>
<dbReference type="GO" id="GO:0004519">
    <property type="term" value="F:endonuclease activity"/>
    <property type="evidence" value="ECO:0007669"/>
    <property type="project" value="UniProtKB-KW"/>
</dbReference>
<dbReference type="EC" id="3.1.21.-" evidence="6"/>